<evidence type="ECO:0000313" key="4">
    <source>
        <dbReference type="Proteomes" id="UP000663870"/>
    </source>
</evidence>
<evidence type="ECO:0000313" key="1">
    <source>
        <dbReference type="EMBL" id="CAF1110806.1"/>
    </source>
</evidence>
<organism evidence="1 3">
    <name type="scientific">Rotaria sordida</name>
    <dbReference type="NCBI Taxonomy" id="392033"/>
    <lineage>
        <taxon>Eukaryota</taxon>
        <taxon>Metazoa</taxon>
        <taxon>Spiralia</taxon>
        <taxon>Gnathifera</taxon>
        <taxon>Rotifera</taxon>
        <taxon>Eurotatoria</taxon>
        <taxon>Bdelloidea</taxon>
        <taxon>Philodinida</taxon>
        <taxon>Philodinidae</taxon>
        <taxon>Rotaria</taxon>
    </lineage>
</organism>
<keyword evidence="4" id="KW-1185">Reference proteome</keyword>
<protein>
    <submittedName>
        <fullName evidence="1">Uncharacterized protein</fullName>
    </submittedName>
</protein>
<sequence length="88" mass="10287">MSQLDKFNFYISTKISIDDSVYHLSDDNMQQTFNNIGYYKTSSFVDYYSSSNAISNVFSLPFIFNRLEMITKKFPSFNIFSCYLFASS</sequence>
<gene>
    <name evidence="2" type="ORF">JXQ802_LOCUS30646</name>
    <name evidence="1" type="ORF">PYM288_LOCUS20180</name>
</gene>
<dbReference type="EMBL" id="CAJNOL010001255">
    <property type="protein sequence ID" value="CAF1323021.1"/>
    <property type="molecule type" value="Genomic_DNA"/>
</dbReference>
<comment type="caution">
    <text evidence="1">The sequence shown here is derived from an EMBL/GenBank/DDBJ whole genome shotgun (WGS) entry which is preliminary data.</text>
</comment>
<dbReference type="Proteomes" id="UP000663870">
    <property type="component" value="Unassembled WGS sequence"/>
</dbReference>
<accession>A0A814PUV6</accession>
<evidence type="ECO:0000313" key="3">
    <source>
        <dbReference type="Proteomes" id="UP000663854"/>
    </source>
</evidence>
<name>A0A814PUV6_9BILA</name>
<proteinExistence type="predicted"/>
<dbReference type="Proteomes" id="UP000663854">
    <property type="component" value="Unassembled WGS sequence"/>
</dbReference>
<dbReference type="AlphaFoldDB" id="A0A814PUV6"/>
<dbReference type="EMBL" id="CAJNOH010000719">
    <property type="protein sequence ID" value="CAF1110806.1"/>
    <property type="molecule type" value="Genomic_DNA"/>
</dbReference>
<evidence type="ECO:0000313" key="2">
    <source>
        <dbReference type="EMBL" id="CAF1323021.1"/>
    </source>
</evidence>
<reference evidence="1" key="1">
    <citation type="submission" date="2021-02" db="EMBL/GenBank/DDBJ databases">
        <authorList>
            <person name="Nowell W R."/>
        </authorList>
    </citation>
    <scope>NUCLEOTIDE SEQUENCE</scope>
</reference>